<dbReference type="Pfam" id="PF00574">
    <property type="entry name" value="CLP_protease"/>
    <property type="match status" value="1"/>
</dbReference>
<dbReference type="InterPro" id="IPR029045">
    <property type="entry name" value="ClpP/crotonase-like_dom_sf"/>
</dbReference>
<dbReference type="PRINTS" id="PR00127">
    <property type="entry name" value="CLPPROTEASEP"/>
</dbReference>
<evidence type="ECO:0000256" key="1">
    <source>
        <dbReference type="ARBA" id="ARBA00007039"/>
    </source>
</evidence>
<organism evidence="4 5">
    <name type="scientific">Actinoplanes nipponensis</name>
    <dbReference type="NCBI Taxonomy" id="135950"/>
    <lineage>
        <taxon>Bacteria</taxon>
        <taxon>Bacillati</taxon>
        <taxon>Actinomycetota</taxon>
        <taxon>Actinomycetes</taxon>
        <taxon>Micromonosporales</taxon>
        <taxon>Micromonosporaceae</taxon>
        <taxon>Actinoplanes</taxon>
    </lineage>
</organism>
<gene>
    <name evidence="4" type="ORF">Ani05nite_01790</name>
</gene>
<evidence type="ECO:0000313" key="4">
    <source>
        <dbReference type="EMBL" id="GIE46645.1"/>
    </source>
</evidence>
<accession>A0A919JC37</accession>
<comment type="similarity">
    <text evidence="1 2">Belongs to the peptidase S14 family.</text>
</comment>
<dbReference type="AlphaFoldDB" id="A0A919JC37"/>
<dbReference type="GO" id="GO:0009368">
    <property type="term" value="C:endopeptidase Clp complex"/>
    <property type="evidence" value="ECO:0007669"/>
    <property type="project" value="TreeGrafter"/>
</dbReference>
<comment type="caution">
    <text evidence="4">The sequence shown here is derived from an EMBL/GenBank/DDBJ whole genome shotgun (WGS) entry which is preliminary data.</text>
</comment>
<reference evidence="4" key="1">
    <citation type="submission" date="2021-01" db="EMBL/GenBank/DDBJ databases">
        <title>Whole genome shotgun sequence of Actinoplanes nipponensis NBRC 14063.</title>
        <authorList>
            <person name="Komaki H."/>
            <person name="Tamura T."/>
        </authorList>
    </citation>
    <scope>NUCLEOTIDE SEQUENCE</scope>
    <source>
        <strain evidence="4">NBRC 14063</strain>
    </source>
</reference>
<dbReference type="InterPro" id="IPR023562">
    <property type="entry name" value="ClpP/TepA"/>
</dbReference>
<dbReference type="PANTHER" id="PTHR10381">
    <property type="entry name" value="ATP-DEPENDENT CLP PROTEASE PROTEOLYTIC SUBUNIT"/>
    <property type="match status" value="1"/>
</dbReference>
<proteinExistence type="inferred from homology"/>
<dbReference type="PANTHER" id="PTHR10381:SF11">
    <property type="entry name" value="ATP-DEPENDENT CLP PROTEASE PROTEOLYTIC SUBUNIT, MITOCHONDRIAL"/>
    <property type="match status" value="1"/>
</dbReference>
<dbReference type="GO" id="GO:0004252">
    <property type="term" value="F:serine-type endopeptidase activity"/>
    <property type="evidence" value="ECO:0007669"/>
    <property type="project" value="InterPro"/>
</dbReference>
<sequence length="230" mass="23851">MRRPPSAEPFPPPVRASLDSELPSTRGGPVTPDLRWQPSSPAPPPEPWSGGGPTIPGWLEERLFDQRIVMIRGPLTGPAASAIAAALLTLDAAGPEPVQLHVASSGGDLNAAHAVIDVMDAMAAPVHAVVTSEAGGAVLAVLAAAGRRSAYRHARFKLVEPRAAGVTGTADEVAAAAGQHLRELEEVVLRLVEVTGQSRSRIEDDLSAGRVLSAAEARDYGLIDEIVGKA</sequence>
<dbReference type="GO" id="GO:0006515">
    <property type="term" value="P:protein quality control for misfolded or incompletely synthesized proteins"/>
    <property type="evidence" value="ECO:0007669"/>
    <property type="project" value="TreeGrafter"/>
</dbReference>
<evidence type="ECO:0000313" key="5">
    <source>
        <dbReference type="Proteomes" id="UP000647172"/>
    </source>
</evidence>
<dbReference type="GO" id="GO:0051117">
    <property type="term" value="F:ATPase binding"/>
    <property type="evidence" value="ECO:0007669"/>
    <property type="project" value="TreeGrafter"/>
</dbReference>
<dbReference type="Gene3D" id="3.90.226.10">
    <property type="entry name" value="2-enoyl-CoA Hydratase, Chain A, domain 1"/>
    <property type="match status" value="1"/>
</dbReference>
<dbReference type="InterPro" id="IPR001907">
    <property type="entry name" value="ClpP"/>
</dbReference>
<keyword evidence="5" id="KW-1185">Reference proteome</keyword>
<dbReference type="SUPFAM" id="SSF52096">
    <property type="entry name" value="ClpP/crotonase"/>
    <property type="match status" value="1"/>
</dbReference>
<dbReference type="Proteomes" id="UP000647172">
    <property type="component" value="Unassembled WGS sequence"/>
</dbReference>
<evidence type="ECO:0000256" key="2">
    <source>
        <dbReference type="RuleBase" id="RU003567"/>
    </source>
</evidence>
<evidence type="ECO:0000256" key="3">
    <source>
        <dbReference type="SAM" id="MobiDB-lite"/>
    </source>
</evidence>
<dbReference type="GO" id="GO:0004176">
    <property type="term" value="F:ATP-dependent peptidase activity"/>
    <property type="evidence" value="ECO:0007669"/>
    <property type="project" value="InterPro"/>
</dbReference>
<name>A0A919JC37_9ACTN</name>
<feature type="region of interest" description="Disordered" evidence="3">
    <location>
        <begin position="1"/>
        <end position="56"/>
    </location>
</feature>
<protein>
    <recommendedName>
        <fullName evidence="2">ATP-dependent Clp protease proteolytic subunit</fullName>
    </recommendedName>
</protein>
<feature type="compositionally biased region" description="Pro residues" evidence="3">
    <location>
        <begin position="1"/>
        <end position="14"/>
    </location>
</feature>
<dbReference type="EMBL" id="BOMQ01000004">
    <property type="protein sequence ID" value="GIE46645.1"/>
    <property type="molecule type" value="Genomic_DNA"/>
</dbReference>